<dbReference type="EC" id="1.1.1.205" evidence="13 20"/>
<evidence type="ECO:0000256" key="10">
    <source>
        <dbReference type="ARBA" id="ARBA00023027"/>
    </source>
</evidence>
<dbReference type="SMART" id="SM00116">
    <property type="entry name" value="CBS"/>
    <property type="match status" value="2"/>
</dbReference>
<feature type="binding site" description="in other chain" evidence="13 17">
    <location>
        <position position="301"/>
    </location>
    <ligand>
        <name>K(+)</name>
        <dbReference type="ChEBI" id="CHEBI:29103"/>
        <note>ligand shared between two tetrameric partners</note>
    </ligand>
</feature>
<evidence type="ECO:0000256" key="14">
    <source>
        <dbReference type="PIRSR" id="PIRSR000130-1"/>
    </source>
</evidence>
<dbReference type="PROSITE" id="PS51371">
    <property type="entry name" value="CBS"/>
    <property type="match status" value="2"/>
</dbReference>
<comment type="catalytic activity">
    <reaction evidence="12 13 20">
        <text>IMP + NAD(+) + H2O = XMP + NADH + H(+)</text>
        <dbReference type="Rhea" id="RHEA:11708"/>
        <dbReference type="ChEBI" id="CHEBI:15377"/>
        <dbReference type="ChEBI" id="CHEBI:15378"/>
        <dbReference type="ChEBI" id="CHEBI:57464"/>
        <dbReference type="ChEBI" id="CHEBI:57540"/>
        <dbReference type="ChEBI" id="CHEBI:57945"/>
        <dbReference type="ChEBI" id="CHEBI:58053"/>
        <dbReference type="EC" id="1.1.1.205"/>
    </reaction>
</comment>
<feature type="binding site" evidence="13">
    <location>
        <position position="470"/>
    </location>
    <ligand>
        <name>K(+)</name>
        <dbReference type="ChEBI" id="CHEBI:29103"/>
        <note>ligand shared between two tetrameric partners</note>
    </ligand>
</feature>
<dbReference type="InterPro" id="IPR005990">
    <property type="entry name" value="IMP_DH"/>
</dbReference>
<dbReference type="SUPFAM" id="SSF54631">
    <property type="entry name" value="CBS-domain pair"/>
    <property type="match status" value="1"/>
</dbReference>
<comment type="caution">
    <text evidence="22">The sequence shown here is derived from an EMBL/GenBank/DDBJ whole genome shotgun (WGS) entry which is preliminary data.</text>
</comment>
<dbReference type="CDD" id="cd00381">
    <property type="entry name" value="IMPDH"/>
    <property type="match status" value="1"/>
</dbReference>
<evidence type="ECO:0000313" key="22">
    <source>
        <dbReference type="EMBL" id="MBB5347838.1"/>
    </source>
</evidence>
<dbReference type="GO" id="GO:0006177">
    <property type="term" value="P:GMP biosynthetic process"/>
    <property type="evidence" value="ECO:0007669"/>
    <property type="project" value="UniProtKB-UniRule"/>
</dbReference>
<dbReference type="GO" id="GO:0006183">
    <property type="term" value="P:GTP biosynthetic process"/>
    <property type="evidence" value="ECO:0007669"/>
    <property type="project" value="TreeGrafter"/>
</dbReference>
<feature type="binding site" evidence="13 15">
    <location>
        <position position="302"/>
    </location>
    <ligand>
        <name>IMP</name>
        <dbReference type="ChEBI" id="CHEBI:58053"/>
    </ligand>
</feature>
<evidence type="ECO:0000256" key="11">
    <source>
        <dbReference type="ARBA" id="ARBA00023122"/>
    </source>
</evidence>
<dbReference type="InterPro" id="IPR046342">
    <property type="entry name" value="CBS_dom_sf"/>
</dbReference>
<feature type="binding site" description="in other chain" evidence="13 17">
    <location>
        <position position="299"/>
    </location>
    <ligand>
        <name>K(+)</name>
        <dbReference type="ChEBI" id="CHEBI:29103"/>
        <note>ligand shared between two tetrameric partners</note>
    </ligand>
</feature>
<organism evidence="22 23">
    <name type="scientific">Desulfoprunum benzoelyticum</name>
    <dbReference type="NCBI Taxonomy" id="1506996"/>
    <lineage>
        <taxon>Bacteria</taxon>
        <taxon>Pseudomonadati</taxon>
        <taxon>Thermodesulfobacteriota</taxon>
        <taxon>Desulfobulbia</taxon>
        <taxon>Desulfobulbales</taxon>
        <taxon>Desulfobulbaceae</taxon>
        <taxon>Desulfoprunum</taxon>
    </lineage>
</organism>
<evidence type="ECO:0000256" key="17">
    <source>
        <dbReference type="PIRSR" id="PIRSR000130-4"/>
    </source>
</evidence>
<feature type="binding site" evidence="13 16">
    <location>
        <begin position="297"/>
        <end position="299"/>
    </location>
    <ligand>
        <name>NAD(+)</name>
        <dbReference type="ChEBI" id="CHEBI:57540"/>
    </ligand>
</feature>
<dbReference type="Pfam" id="PF00571">
    <property type="entry name" value="CBS"/>
    <property type="match status" value="2"/>
</dbReference>
<feature type="binding site" evidence="13">
    <location>
        <position position="469"/>
    </location>
    <ligand>
        <name>K(+)</name>
        <dbReference type="ChEBI" id="CHEBI:29103"/>
        <note>ligand shared between two tetrameric partners</note>
    </ligand>
</feature>
<feature type="binding site" evidence="13 15">
    <location>
        <begin position="337"/>
        <end position="339"/>
    </location>
    <ligand>
        <name>IMP</name>
        <dbReference type="ChEBI" id="CHEBI:58053"/>
    </ligand>
</feature>
<comment type="pathway">
    <text evidence="13 20">Purine metabolism; XMP biosynthesis via de novo pathway; XMP from IMP: step 1/1.</text>
</comment>
<evidence type="ECO:0000313" key="23">
    <source>
        <dbReference type="Proteomes" id="UP000539642"/>
    </source>
</evidence>
<dbReference type="InterPro" id="IPR013785">
    <property type="entry name" value="Aldolase_TIM"/>
</dbReference>
<keyword evidence="10 13" id="KW-0520">NAD</keyword>
<evidence type="ECO:0000256" key="6">
    <source>
        <dbReference type="ARBA" id="ARBA00022749"/>
    </source>
</evidence>
<keyword evidence="9 13" id="KW-0560">Oxidoreductase</keyword>
<protein>
    <recommendedName>
        <fullName evidence="13 20">Inosine-5'-monophosphate dehydrogenase</fullName>
        <shortName evidence="13">IMP dehydrogenase</shortName>
        <shortName evidence="13">IMPD</shortName>
        <shortName evidence="13">IMPDH</shortName>
        <ecNumber evidence="13 20">1.1.1.205</ecNumber>
    </recommendedName>
</protein>
<feature type="binding site" evidence="13 15">
    <location>
        <begin position="360"/>
        <end position="361"/>
    </location>
    <ligand>
        <name>IMP</name>
        <dbReference type="ChEBI" id="CHEBI:58053"/>
    </ligand>
</feature>
<dbReference type="Proteomes" id="UP000539642">
    <property type="component" value="Unassembled WGS sequence"/>
</dbReference>
<dbReference type="NCBIfam" id="TIGR01302">
    <property type="entry name" value="IMP_dehydrog"/>
    <property type="match status" value="1"/>
</dbReference>
<sequence length="487" mass="51815">MLPDTVEMALTFDDLLLLPDASEVLPTEVSLATMLTDSIPLNTPLVSSAMDTVTEHRTAIAMAREGGIGIIHKNMSINQQVLEVERVKKSESGMIIDPITVRQDQSVAEVQEIMSAYKISGLPVLHEGRLVGIVTNRDLRFVSDTDLRVSDVMTSKNLVTAKVGIDLKHSKALLHEHRIEKLLVVDDEGQLKGLITIKDLEKIKKYPLAAKDQFGRLIVGAALGVGPTIEEHAERLVRAGVDVVAIDSAHGHSAGVLRAVEMVRAAFPNLSIIAGNVATGEATADLIKAGANAVKVGVGPGSICTTRIVAGVGVPQMTAIQRCVREANKHDIPIIADGGIKHSGDLTKAIGGGAHSVMIGSLLAGTDETPGETFLYQGRTYKSYRGMGSLGAMSQGSSDRYFQSEITSASKLVPEGIEGKVPYRGSIISVIYQLLGGLRSGMGYVGAATIADLQKKARFVRISAAGLRESHVHDVIITKEAPNYRTA</sequence>
<keyword evidence="4 13" id="KW-0479">Metal-binding</keyword>
<comment type="activity regulation">
    <text evidence="13">Mycophenolic acid (MPA) is a non-competitive inhibitor that prevents formation of the closed enzyme conformation by binding to the same site as the amobile flap. In contrast, mizoribine monophosphate (MZP) is a competitive inhibitor that induces the closed conformation. MPA is a potent inhibitor of mammalian IMPDHs but a poor inhibitor of the bacterial enzymes. MZP is a more potent inhibitor of bacterial IMPDH.</text>
</comment>
<dbReference type="InterPro" id="IPR001093">
    <property type="entry name" value="IMP_DH_GMPRt"/>
</dbReference>
<feature type="binding site" evidence="13 15">
    <location>
        <position position="415"/>
    </location>
    <ligand>
        <name>IMP</name>
        <dbReference type="ChEBI" id="CHEBI:58053"/>
    </ligand>
</feature>
<dbReference type="Pfam" id="PF00478">
    <property type="entry name" value="IMPDH"/>
    <property type="match status" value="1"/>
</dbReference>
<name>A0A840UYV6_9BACT</name>
<evidence type="ECO:0000256" key="5">
    <source>
        <dbReference type="ARBA" id="ARBA00022737"/>
    </source>
</evidence>
<dbReference type="PIRSF" id="PIRSF000130">
    <property type="entry name" value="IMPDH"/>
    <property type="match status" value="1"/>
</dbReference>
<feature type="binding site" evidence="13">
    <location>
        <position position="247"/>
    </location>
    <ligand>
        <name>NAD(+)</name>
        <dbReference type="ChEBI" id="CHEBI:57540"/>
    </ligand>
</feature>
<evidence type="ECO:0000256" key="16">
    <source>
        <dbReference type="PIRSR" id="PIRSR000130-3"/>
    </source>
</evidence>
<dbReference type="PANTHER" id="PTHR11911:SF111">
    <property type="entry name" value="INOSINE-5'-MONOPHOSPHATE DEHYDROGENASE"/>
    <property type="match status" value="1"/>
</dbReference>
<evidence type="ECO:0000256" key="18">
    <source>
        <dbReference type="PROSITE-ProRule" id="PRU00703"/>
    </source>
</evidence>
<keyword evidence="6 13" id="KW-0332">GMP biosynthesis</keyword>
<keyword evidence="8 13" id="KW-0630">Potassium</keyword>
<keyword evidence="5" id="KW-0677">Repeat</keyword>
<dbReference type="SMART" id="SM01240">
    <property type="entry name" value="IMPDH"/>
    <property type="match status" value="1"/>
</dbReference>
<dbReference type="UniPathway" id="UPA00601">
    <property type="reaction ID" value="UER00295"/>
</dbReference>
<evidence type="ECO:0000256" key="20">
    <source>
        <dbReference type="RuleBase" id="RU003928"/>
    </source>
</evidence>
<dbReference type="PANTHER" id="PTHR11911">
    <property type="entry name" value="INOSINE-5-MONOPHOSPHATE DEHYDROGENASE RELATED"/>
    <property type="match status" value="1"/>
</dbReference>
<evidence type="ECO:0000256" key="3">
    <source>
        <dbReference type="ARBA" id="ARBA00011881"/>
    </source>
</evidence>
<evidence type="ECO:0000256" key="13">
    <source>
        <dbReference type="HAMAP-Rule" id="MF_01964"/>
    </source>
</evidence>
<accession>A0A840UYV6</accession>
<evidence type="ECO:0000256" key="1">
    <source>
        <dbReference type="ARBA" id="ARBA00001958"/>
    </source>
</evidence>
<evidence type="ECO:0000256" key="4">
    <source>
        <dbReference type="ARBA" id="ARBA00022723"/>
    </source>
</evidence>
<comment type="caution">
    <text evidence="13">Lacks conserved residue(s) required for the propagation of feature annotation.</text>
</comment>
<comment type="similarity">
    <text evidence="2 13 19">Belongs to the IMPDH/GMPR family.</text>
</comment>
<feature type="active site" description="Proton acceptor" evidence="13 14">
    <location>
        <position position="400"/>
    </location>
</feature>
<dbReference type="SUPFAM" id="SSF51412">
    <property type="entry name" value="Inosine monophosphate dehydrogenase (IMPDH)"/>
    <property type="match status" value="1"/>
</dbReference>
<evidence type="ECO:0000256" key="12">
    <source>
        <dbReference type="ARBA" id="ARBA00048028"/>
    </source>
</evidence>
<dbReference type="PROSITE" id="PS00487">
    <property type="entry name" value="IMP_DH_GMP_RED"/>
    <property type="match status" value="1"/>
</dbReference>
<evidence type="ECO:0000256" key="15">
    <source>
        <dbReference type="PIRSR" id="PIRSR000130-2"/>
    </source>
</evidence>
<dbReference type="HAMAP" id="MF_01964">
    <property type="entry name" value="IMPDH"/>
    <property type="match status" value="1"/>
</dbReference>
<keyword evidence="11 18" id="KW-0129">CBS domain</keyword>
<dbReference type="CDD" id="cd04601">
    <property type="entry name" value="CBS_pair_IMPDH"/>
    <property type="match status" value="1"/>
</dbReference>
<comment type="cofactor">
    <cofactor evidence="1 13">
        <name>K(+)</name>
        <dbReference type="ChEBI" id="CHEBI:29103"/>
    </cofactor>
</comment>
<feature type="active site" description="Thioimidate intermediate" evidence="13 14">
    <location>
        <position position="304"/>
    </location>
</feature>
<dbReference type="Gene3D" id="3.20.20.70">
    <property type="entry name" value="Aldolase class I"/>
    <property type="match status" value="1"/>
</dbReference>
<dbReference type="InterPro" id="IPR015875">
    <property type="entry name" value="IMP_DH/GMP_Rdtase_CS"/>
</dbReference>
<feature type="binding site" evidence="16">
    <location>
        <begin position="247"/>
        <end position="249"/>
    </location>
    <ligand>
        <name>NAD(+)</name>
        <dbReference type="ChEBI" id="CHEBI:57540"/>
    </ligand>
</feature>
<dbReference type="AlphaFoldDB" id="A0A840UYV6"/>
<dbReference type="RefSeq" id="WP_183349988.1">
    <property type="nucleotide sequence ID" value="NZ_JACHEO010000007.1"/>
</dbReference>
<feature type="domain" description="CBS" evidence="21">
    <location>
        <begin position="153"/>
        <end position="210"/>
    </location>
</feature>
<dbReference type="GO" id="GO:0003938">
    <property type="term" value="F:IMP dehydrogenase activity"/>
    <property type="evidence" value="ECO:0007669"/>
    <property type="project" value="UniProtKB-UniRule"/>
</dbReference>
<feature type="binding site" description="in other chain" evidence="13 17">
    <location>
        <position position="304"/>
    </location>
    <ligand>
        <name>K(+)</name>
        <dbReference type="ChEBI" id="CHEBI:29103"/>
        <note>ligand shared between two tetrameric partners</note>
    </ligand>
</feature>
<keyword evidence="23" id="KW-1185">Reference proteome</keyword>
<feature type="binding site" evidence="13 15">
    <location>
        <begin position="384"/>
        <end position="388"/>
    </location>
    <ligand>
        <name>IMP</name>
        <dbReference type="ChEBI" id="CHEBI:58053"/>
    </ligand>
</feature>
<gene>
    <name evidence="13" type="primary">guaB</name>
    <name evidence="22" type="ORF">HNQ81_001567</name>
</gene>
<comment type="function">
    <text evidence="13">Catalyzes the conversion of inosine 5'-phosphate (IMP) to xanthosine 5'-phosphate (XMP), the first committed and rate-limiting step in the de novo synthesis of guanine nucleotides, and therefore plays an important role in the regulation of cell growth.</text>
</comment>
<keyword evidence="7 13" id="KW-0658">Purine biosynthesis</keyword>
<evidence type="ECO:0000256" key="19">
    <source>
        <dbReference type="RuleBase" id="RU003927"/>
    </source>
</evidence>
<evidence type="ECO:0000256" key="9">
    <source>
        <dbReference type="ARBA" id="ARBA00023002"/>
    </source>
</evidence>
<evidence type="ECO:0000256" key="8">
    <source>
        <dbReference type="ARBA" id="ARBA00022958"/>
    </source>
</evidence>
<dbReference type="InterPro" id="IPR000644">
    <property type="entry name" value="CBS_dom"/>
</dbReference>
<evidence type="ECO:0000259" key="21">
    <source>
        <dbReference type="PROSITE" id="PS51371"/>
    </source>
</evidence>
<comment type="subunit">
    <text evidence="3 13">Homotetramer.</text>
</comment>
<dbReference type="FunFam" id="3.20.20.70:FF:000003">
    <property type="entry name" value="GMP reductase"/>
    <property type="match status" value="1"/>
</dbReference>
<dbReference type="GO" id="GO:0000166">
    <property type="term" value="F:nucleotide binding"/>
    <property type="evidence" value="ECO:0007669"/>
    <property type="project" value="UniProtKB-UniRule"/>
</dbReference>
<reference evidence="22 23" key="1">
    <citation type="submission" date="2020-08" db="EMBL/GenBank/DDBJ databases">
        <title>Genomic Encyclopedia of Type Strains, Phase IV (KMG-IV): sequencing the most valuable type-strain genomes for metagenomic binning, comparative biology and taxonomic classification.</title>
        <authorList>
            <person name="Goeker M."/>
        </authorList>
    </citation>
    <scope>NUCLEOTIDE SEQUENCE [LARGE SCALE GENOMIC DNA]</scope>
    <source>
        <strain evidence="22 23">DSM 28570</strain>
    </source>
</reference>
<dbReference type="EMBL" id="JACHEO010000007">
    <property type="protein sequence ID" value="MBB5347838.1"/>
    <property type="molecule type" value="Genomic_DNA"/>
</dbReference>
<feature type="domain" description="CBS" evidence="21">
    <location>
        <begin position="94"/>
        <end position="149"/>
    </location>
</feature>
<feature type="binding site" evidence="13">
    <location>
        <position position="471"/>
    </location>
    <ligand>
        <name>K(+)</name>
        <dbReference type="ChEBI" id="CHEBI:29103"/>
        <note>ligand shared between two tetrameric partners</note>
    </ligand>
</feature>
<dbReference type="GO" id="GO:0046872">
    <property type="term" value="F:metal ion binding"/>
    <property type="evidence" value="ECO:0007669"/>
    <property type="project" value="UniProtKB-UniRule"/>
</dbReference>
<proteinExistence type="inferred from homology"/>
<evidence type="ECO:0000256" key="2">
    <source>
        <dbReference type="ARBA" id="ARBA00005502"/>
    </source>
</evidence>
<evidence type="ECO:0000256" key="7">
    <source>
        <dbReference type="ARBA" id="ARBA00022755"/>
    </source>
</evidence>